<proteinExistence type="predicted"/>
<evidence type="ECO:0000313" key="2">
    <source>
        <dbReference type="EMBL" id="KAJ4260636.1"/>
    </source>
</evidence>
<feature type="region of interest" description="Disordered" evidence="1">
    <location>
        <begin position="1"/>
        <end position="35"/>
    </location>
</feature>
<name>A0A9W8VE03_9HYPO</name>
<evidence type="ECO:0000256" key="1">
    <source>
        <dbReference type="SAM" id="MobiDB-lite"/>
    </source>
</evidence>
<dbReference type="Proteomes" id="UP001152049">
    <property type="component" value="Unassembled WGS sequence"/>
</dbReference>
<dbReference type="EMBL" id="JAOQAZ010000013">
    <property type="protein sequence ID" value="KAJ4260636.1"/>
    <property type="molecule type" value="Genomic_DNA"/>
</dbReference>
<accession>A0A9W8VE03</accession>
<organism evidence="2 3">
    <name type="scientific">Fusarium torreyae</name>
    <dbReference type="NCBI Taxonomy" id="1237075"/>
    <lineage>
        <taxon>Eukaryota</taxon>
        <taxon>Fungi</taxon>
        <taxon>Dikarya</taxon>
        <taxon>Ascomycota</taxon>
        <taxon>Pezizomycotina</taxon>
        <taxon>Sordariomycetes</taxon>
        <taxon>Hypocreomycetidae</taxon>
        <taxon>Hypocreales</taxon>
        <taxon>Nectriaceae</taxon>
        <taxon>Fusarium</taxon>
    </lineage>
</organism>
<comment type="caution">
    <text evidence="2">The sequence shown here is derived from an EMBL/GenBank/DDBJ whole genome shotgun (WGS) entry which is preliminary data.</text>
</comment>
<feature type="compositionally biased region" description="Low complexity" evidence="1">
    <location>
        <begin position="206"/>
        <end position="224"/>
    </location>
</feature>
<feature type="compositionally biased region" description="Polar residues" evidence="1">
    <location>
        <begin position="24"/>
        <end position="35"/>
    </location>
</feature>
<feature type="compositionally biased region" description="Basic and acidic residues" evidence="1">
    <location>
        <begin position="107"/>
        <end position="119"/>
    </location>
</feature>
<sequence>MKGKWQLGTESQKYPDSEGGDDLNSASNQNAESISATQAGSKGIFFHADLPSHVEAIKICLGRTSDNLPPLPPGTFQDSHLLGGISEEVSEEIELQETQPHRGSLFDPDRGPRPMDATRFKTVKVDSAGSHTGSKGKGKDGPSYQPLCPPVPTWTAELPFRGQTTDHSDGSTDTPPGQQGPPPNGTFLNPTPGSQDREPPRDRMPGNENANGNGPEEQNGNSSNTKNSTACPGLQALMGGFWQCLKSCGMSCGECICVTCEECNKAYNRQCVLPFEGRDRNWY</sequence>
<feature type="compositionally biased region" description="Basic and acidic residues" evidence="1">
    <location>
        <begin position="195"/>
        <end position="205"/>
    </location>
</feature>
<evidence type="ECO:0000313" key="3">
    <source>
        <dbReference type="Proteomes" id="UP001152049"/>
    </source>
</evidence>
<dbReference type="AlphaFoldDB" id="A0A9W8VE03"/>
<feature type="region of interest" description="Disordered" evidence="1">
    <location>
        <begin position="95"/>
        <end position="226"/>
    </location>
</feature>
<keyword evidence="3" id="KW-1185">Reference proteome</keyword>
<protein>
    <submittedName>
        <fullName evidence="2">Uncharacterized protein</fullName>
    </submittedName>
</protein>
<reference evidence="2" key="1">
    <citation type="submission" date="2022-09" db="EMBL/GenBank/DDBJ databases">
        <title>Fusarium specimens isolated from Avocado Roots.</title>
        <authorList>
            <person name="Stajich J."/>
            <person name="Roper C."/>
            <person name="Heimlech-Rivalta G."/>
        </authorList>
    </citation>
    <scope>NUCLEOTIDE SEQUENCE</scope>
    <source>
        <strain evidence="2">CF00136</strain>
    </source>
</reference>
<gene>
    <name evidence="2" type="ORF">NW762_007380</name>
</gene>